<dbReference type="EMBL" id="BJND01000098">
    <property type="protein sequence ID" value="GEC10235.1"/>
    <property type="molecule type" value="Genomic_DNA"/>
</dbReference>
<name>A0A4Y3VVT3_9ACTN</name>
<feature type="region of interest" description="Disordered" evidence="1">
    <location>
        <begin position="231"/>
        <end position="250"/>
    </location>
</feature>
<dbReference type="SUPFAM" id="SSF49695">
    <property type="entry name" value="gamma-Crystallin-like"/>
    <property type="match status" value="1"/>
</dbReference>
<comment type="caution">
    <text evidence="3">The sequence shown here is derived from an EMBL/GenBank/DDBJ whole genome shotgun (WGS) entry which is preliminary data.</text>
</comment>
<reference evidence="3 4" key="1">
    <citation type="submission" date="2019-06" db="EMBL/GenBank/DDBJ databases">
        <title>Whole genome shotgun sequence of Streptomyces spinoverrucosus NBRC 14228.</title>
        <authorList>
            <person name="Hosoyama A."/>
            <person name="Uohara A."/>
            <person name="Ohji S."/>
            <person name="Ichikawa N."/>
        </authorList>
    </citation>
    <scope>NUCLEOTIDE SEQUENCE [LARGE SCALE GENOMIC DNA]</scope>
    <source>
        <strain evidence="3 4">NBRC 14228</strain>
    </source>
</reference>
<protein>
    <recommendedName>
        <fullName evidence="2">Ricin B lectin domain-containing protein</fullName>
    </recommendedName>
</protein>
<keyword evidence="4" id="KW-1185">Reference proteome</keyword>
<dbReference type="SUPFAM" id="SSF50370">
    <property type="entry name" value="Ricin B-like lectins"/>
    <property type="match status" value="1"/>
</dbReference>
<accession>A0A4Y3VVT3</accession>
<dbReference type="CDD" id="cd00161">
    <property type="entry name" value="beta-trefoil_Ricin-like"/>
    <property type="match status" value="1"/>
</dbReference>
<organism evidence="3 4">
    <name type="scientific">Streptomyces spinoverrucosus</name>
    <dbReference type="NCBI Taxonomy" id="284043"/>
    <lineage>
        <taxon>Bacteria</taxon>
        <taxon>Bacillati</taxon>
        <taxon>Actinomycetota</taxon>
        <taxon>Actinomycetes</taxon>
        <taxon>Kitasatosporales</taxon>
        <taxon>Streptomycetaceae</taxon>
        <taxon>Streptomyces</taxon>
    </lineage>
</organism>
<dbReference type="InterPro" id="IPR000772">
    <property type="entry name" value="Ricin_B_lectin"/>
</dbReference>
<evidence type="ECO:0000313" key="4">
    <source>
        <dbReference type="Proteomes" id="UP000317881"/>
    </source>
</evidence>
<gene>
    <name evidence="3" type="ORF">SSP24_78900</name>
</gene>
<dbReference type="SMART" id="SM00458">
    <property type="entry name" value="RICIN"/>
    <property type="match status" value="1"/>
</dbReference>
<sequence length="510" mass="55833">MKRRGHKIADKVMSWVALGLGAVLMLVWLPAGTAAALEWPAKLCSDGNRSGRCSEITKSIPNISSLPVGNDAVSSLSTGMQDIIIYEDFDYKGGCEYISAWTTDDNMLDNFVYNDRVSSVWVVKNDGKDKKCEPWMELPSWELPEDFSLSIPEFPETPESWGPETFLGELGCAAAYDDRCWFHALKQYEETGDPIRGSHILNNCIPDGTRDLTQTITETVTVGTTLTTTHDETLQVGGGGTASTSGGKTGPDGQVAIPTAALNFSISKTWHDGRSTQVSESTATSQAETLTVPPGQVGWLEFYPQEWVSNGYMKGDTGGWSWLQPGRIFYYPEDGSDGLQARSPIKLSNGKVDGYWKPGYAPCKYEVKGKASSKMLDVENRSQQDLARVEIRPASDEFSQEWIFRRNGNGTFQIVNSASGKCLDIYEAESGDGTPVIQYSCTGGSNQRWRVKASGTAFQIVSAMNSKCLEVFGGTSRDGDDVAVWSCNGGDHQKWLLAEPDSWLLRDDIG</sequence>
<dbReference type="PROSITE" id="PS50231">
    <property type="entry name" value="RICIN_B_LECTIN"/>
    <property type="match status" value="1"/>
</dbReference>
<dbReference type="Gene3D" id="2.80.10.50">
    <property type="match status" value="1"/>
</dbReference>
<dbReference type="InterPro" id="IPR035992">
    <property type="entry name" value="Ricin_B-like_lectins"/>
</dbReference>
<dbReference type="Proteomes" id="UP000317881">
    <property type="component" value="Unassembled WGS sequence"/>
</dbReference>
<dbReference type="Pfam" id="PF00652">
    <property type="entry name" value="Ricin_B_lectin"/>
    <property type="match status" value="1"/>
</dbReference>
<evidence type="ECO:0000313" key="3">
    <source>
        <dbReference type="EMBL" id="GEC10235.1"/>
    </source>
</evidence>
<feature type="domain" description="Ricin B lectin" evidence="2">
    <location>
        <begin position="362"/>
        <end position="498"/>
    </location>
</feature>
<evidence type="ECO:0000259" key="2">
    <source>
        <dbReference type="SMART" id="SM00458"/>
    </source>
</evidence>
<proteinExistence type="predicted"/>
<dbReference type="RefSeq" id="WP_167529839.1">
    <property type="nucleotide sequence ID" value="NZ_BJND01000098.1"/>
</dbReference>
<dbReference type="Gene3D" id="2.60.20.10">
    <property type="entry name" value="Crystallins"/>
    <property type="match status" value="1"/>
</dbReference>
<dbReference type="AlphaFoldDB" id="A0A4Y3VVT3"/>
<dbReference type="InterPro" id="IPR011024">
    <property type="entry name" value="G_crystallin-like"/>
</dbReference>
<evidence type="ECO:0000256" key="1">
    <source>
        <dbReference type="SAM" id="MobiDB-lite"/>
    </source>
</evidence>